<keyword evidence="7" id="KW-0067">ATP-binding</keyword>
<evidence type="ECO:0000256" key="3">
    <source>
        <dbReference type="ARBA" id="ARBA00022527"/>
    </source>
</evidence>
<dbReference type="AlphaFoldDB" id="A0AAV4J8Q3"/>
<dbReference type="EC" id="2.7.11.1" evidence="1"/>
<evidence type="ECO:0000256" key="7">
    <source>
        <dbReference type="ARBA" id="ARBA00022840"/>
    </source>
</evidence>
<dbReference type="GO" id="GO:0035556">
    <property type="term" value="P:intracellular signal transduction"/>
    <property type="evidence" value="ECO:0007669"/>
    <property type="project" value="TreeGrafter"/>
</dbReference>
<evidence type="ECO:0000256" key="9">
    <source>
        <dbReference type="ARBA" id="ARBA00047899"/>
    </source>
</evidence>
<evidence type="ECO:0000259" key="11">
    <source>
        <dbReference type="PROSITE" id="PS50011"/>
    </source>
</evidence>
<protein>
    <recommendedName>
        <fullName evidence="2">Serine/threonine-protein kinase greatwall</fullName>
        <ecNumber evidence="1">2.7.11.1</ecNumber>
    </recommendedName>
    <alternativeName>
        <fullName evidence="8">Microtubule-associated serine/threonine-protein kinase-like</fullName>
    </alternativeName>
</protein>
<dbReference type="GO" id="GO:0005524">
    <property type="term" value="F:ATP binding"/>
    <property type="evidence" value="ECO:0007669"/>
    <property type="project" value="UniProtKB-KW"/>
</dbReference>
<keyword evidence="4" id="KW-0808">Transferase</keyword>
<reference evidence="12 13" key="1">
    <citation type="journal article" date="2021" name="Elife">
        <title>Chloroplast acquisition without the gene transfer in kleptoplastic sea slugs, Plakobranchus ocellatus.</title>
        <authorList>
            <person name="Maeda T."/>
            <person name="Takahashi S."/>
            <person name="Yoshida T."/>
            <person name="Shimamura S."/>
            <person name="Takaki Y."/>
            <person name="Nagai Y."/>
            <person name="Toyoda A."/>
            <person name="Suzuki Y."/>
            <person name="Arimoto A."/>
            <person name="Ishii H."/>
            <person name="Satoh N."/>
            <person name="Nishiyama T."/>
            <person name="Hasebe M."/>
            <person name="Maruyama T."/>
            <person name="Minagawa J."/>
            <person name="Obokata J."/>
            <person name="Shigenobu S."/>
        </authorList>
    </citation>
    <scope>NUCLEOTIDE SEQUENCE [LARGE SCALE GENOMIC DNA]</scope>
</reference>
<keyword evidence="5" id="KW-0547">Nucleotide-binding</keyword>
<gene>
    <name evidence="12" type="ORF">ElyMa_005005100</name>
</gene>
<name>A0AAV4J8Q3_9GAST</name>
<sequence>MPYYDNGDLVQVENKNGKPFDTKIITYSILYVENAVDYLHKHHLAYNDIKLENILVDKWGYIHLGDFGFVRQMTAETRTLRAKDLGGTPTSWGPEMFQDDPHHNVDPFKVTVDFF</sequence>
<evidence type="ECO:0000256" key="5">
    <source>
        <dbReference type="ARBA" id="ARBA00022741"/>
    </source>
</evidence>
<dbReference type="SUPFAM" id="SSF56112">
    <property type="entry name" value="Protein kinase-like (PK-like)"/>
    <property type="match status" value="1"/>
</dbReference>
<comment type="catalytic activity">
    <reaction evidence="9">
        <text>L-threonyl-[protein] + ATP = O-phospho-L-threonyl-[protein] + ADP + H(+)</text>
        <dbReference type="Rhea" id="RHEA:46608"/>
        <dbReference type="Rhea" id="RHEA-COMP:11060"/>
        <dbReference type="Rhea" id="RHEA-COMP:11605"/>
        <dbReference type="ChEBI" id="CHEBI:15378"/>
        <dbReference type="ChEBI" id="CHEBI:30013"/>
        <dbReference type="ChEBI" id="CHEBI:30616"/>
        <dbReference type="ChEBI" id="CHEBI:61977"/>
        <dbReference type="ChEBI" id="CHEBI:456216"/>
        <dbReference type="EC" id="2.7.11.1"/>
    </reaction>
</comment>
<evidence type="ECO:0000256" key="6">
    <source>
        <dbReference type="ARBA" id="ARBA00022777"/>
    </source>
</evidence>
<keyword evidence="13" id="KW-1185">Reference proteome</keyword>
<comment type="catalytic activity">
    <reaction evidence="10">
        <text>L-seryl-[protein] + ATP = O-phospho-L-seryl-[protein] + ADP + H(+)</text>
        <dbReference type="Rhea" id="RHEA:17989"/>
        <dbReference type="Rhea" id="RHEA-COMP:9863"/>
        <dbReference type="Rhea" id="RHEA-COMP:11604"/>
        <dbReference type="ChEBI" id="CHEBI:15378"/>
        <dbReference type="ChEBI" id="CHEBI:29999"/>
        <dbReference type="ChEBI" id="CHEBI:30616"/>
        <dbReference type="ChEBI" id="CHEBI:83421"/>
        <dbReference type="ChEBI" id="CHEBI:456216"/>
        <dbReference type="EC" id="2.7.11.1"/>
    </reaction>
</comment>
<dbReference type="InterPro" id="IPR050236">
    <property type="entry name" value="Ser_Thr_kinase_AGC"/>
</dbReference>
<dbReference type="PROSITE" id="PS50011">
    <property type="entry name" value="PROTEIN_KINASE_DOM"/>
    <property type="match status" value="1"/>
</dbReference>
<dbReference type="Pfam" id="PF00069">
    <property type="entry name" value="Pkinase"/>
    <property type="match status" value="1"/>
</dbReference>
<evidence type="ECO:0000256" key="4">
    <source>
        <dbReference type="ARBA" id="ARBA00022679"/>
    </source>
</evidence>
<proteinExistence type="predicted"/>
<evidence type="ECO:0000256" key="8">
    <source>
        <dbReference type="ARBA" id="ARBA00033099"/>
    </source>
</evidence>
<keyword evidence="6 12" id="KW-0418">Kinase</keyword>
<dbReference type="PANTHER" id="PTHR24356:SF1">
    <property type="entry name" value="SERINE_THREONINE-PROTEIN KINASE GREATWALL"/>
    <property type="match status" value="1"/>
</dbReference>
<dbReference type="Gene3D" id="1.10.510.10">
    <property type="entry name" value="Transferase(Phosphotransferase) domain 1"/>
    <property type="match status" value="1"/>
</dbReference>
<comment type="caution">
    <text evidence="12">The sequence shown here is derived from an EMBL/GenBank/DDBJ whole genome shotgun (WGS) entry which is preliminary data.</text>
</comment>
<evidence type="ECO:0000313" key="12">
    <source>
        <dbReference type="EMBL" id="GFS18369.1"/>
    </source>
</evidence>
<evidence type="ECO:0000256" key="10">
    <source>
        <dbReference type="ARBA" id="ARBA00048679"/>
    </source>
</evidence>
<evidence type="ECO:0000313" key="13">
    <source>
        <dbReference type="Proteomes" id="UP000762676"/>
    </source>
</evidence>
<dbReference type="GO" id="GO:0004674">
    <property type="term" value="F:protein serine/threonine kinase activity"/>
    <property type="evidence" value="ECO:0007669"/>
    <property type="project" value="UniProtKB-KW"/>
</dbReference>
<dbReference type="PROSITE" id="PS00108">
    <property type="entry name" value="PROTEIN_KINASE_ST"/>
    <property type="match status" value="1"/>
</dbReference>
<keyword evidence="3" id="KW-0723">Serine/threonine-protein kinase</keyword>
<feature type="domain" description="Protein kinase" evidence="11">
    <location>
        <begin position="1"/>
        <end position="115"/>
    </location>
</feature>
<dbReference type="InterPro" id="IPR008271">
    <property type="entry name" value="Ser/Thr_kinase_AS"/>
</dbReference>
<dbReference type="Proteomes" id="UP000762676">
    <property type="component" value="Unassembled WGS sequence"/>
</dbReference>
<accession>A0AAV4J8Q3</accession>
<dbReference type="EMBL" id="BMAT01010005">
    <property type="protein sequence ID" value="GFS18369.1"/>
    <property type="molecule type" value="Genomic_DNA"/>
</dbReference>
<organism evidence="12 13">
    <name type="scientific">Elysia marginata</name>
    <dbReference type="NCBI Taxonomy" id="1093978"/>
    <lineage>
        <taxon>Eukaryota</taxon>
        <taxon>Metazoa</taxon>
        <taxon>Spiralia</taxon>
        <taxon>Lophotrochozoa</taxon>
        <taxon>Mollusca</taxon>
        <taxon>Gastropoda</taxon>
        <taxon>Heterobranchia</taxon>
        <taxon>Euthyneura</taxon>
        <taxon>Panpulmonata</taxon>
        <taxon>Sacoglossa</taxon>
        <taxon>Placobranchoidea</taxon>
        <taxon>Plakobranchidae</taxon>
        <taxon>Elysia</taxon>
    </lineage>
</organism>
<dbReference type="PANTHER" id="PTHR24356">
    <property type="entry name" value="SERINE/THREONINE-PROTEIN KINASE"/>
    <property type="match status" value="1"/>
</dbReference>
<dbReference type="InterPro" id="IPR000719">
    <property type="entry name" value="Prot_kinase_dom"/>
</dbReference>
<evidence type="ECO:0000256" key="2">
    <source>
        <dbReference type="ARBA" id="ARBA00022148"/>
    </source>
</evidence>
<evidence type="ECO:0000256" key="1">
    <source>
        <dbReference type="ARBA" id="ARBA00012513"/>
    </source>
</evidence>
<dbReference type="InterPro" id="IPR011009">
    <property type="entry name" value="Kinase-like_dom_sf"/>
</dbReference>